<sequence>MSARHLKTGRDGEEAARAYLESCGYVIVARNWRGGGGELDLVCRLGREIIFVEVKTRASSGRTLPIQALTPAKQQRLIRAASAYLSRNRLWETPCRFDVISVFSGPSGNQVEHCTNAFELSNIVDSRHSSWQPW</sequence>
<dbReference type="InterPro" id="IPR011856">
    <property type="entry name" value="tRNA_endonuc-like_dom_sf"/>
</dbReference>
<reference evidence="3 4" key="2">
    <citation type="journal article" date="2010" name="Stand. Genomic Sci.">
        <title>Complete genome sequence of Desulfohalobium retbaense type strain (HR(100)).</title>
        <authorList>
            <person name="Spring S."/>
            <person name="Nolan M."/>
            <person name="Lapidus A."/>
            <person name="Glavina Del Rio T."/>
            <person name="Copeland A."/>
            <person name="Tice H."/>
            <person name="Cheng J.F."/>
            <person name="Lucas S."/>
            <person name="Land M."/>
            <person name="Chen F."/>
            <person name="Bruce D."/>
            <person name="Goodwin L."/>
            <person name="Pitluck S."/>
            <person name="Ivanova N."/>
            <person name="Mavromatis K."/>
            <person name="Mikhailova N."/>
            <person name="Pati A."/>
            <person name="Chen A."/>
            <person name="Palaniappan K."/>
            <person name="Hauser L."/>
            <person name="Chang Y.J."/>
            <person name="Jeffries C.D."/>
            <person name="Munk C."/>
            <person name="Kiss H."/>
            <person name="Chain P."/>
            <person name="Han C."/>
            <person name="Brettin T."/>
            <person name="Detter J.C."/>
            <person name="Schuler E."/>
            <person name="Goker M."/>
            <person name="Rohde M."/>
            <person name="Bristow J."/>
            <person name="Eisen J.A."/>
            <person name="Markowitz V."/>
            <person name="Hugenholtz P."/>
            <person name="Kyrpides N.C."/>
            <person name="Klenk H.P."/>
        </authorList>
    </citation>
    <scope>NUCLEOTIDE SEQUENCE [LARGE SCALE GENOMIC DNA]</scope>
    <source>
        <strain evidence="3 4">DSM 5692</strain>
    </source>
</reference>
<gene>
    <name evidence="3" type="ordered locus">Dret_2019</name>
</gene>
<protein>
    <recommendedName>
        <fullName evidence="2">UPF0102 protein Dret_2019</fullName>
    </recommendedName>
</protein>
<dbReference type="SUPFAM" id="SSF52980">
    <property type="entry name" value="Restriction endonuclease-like"/>
    <property type="match status" value="1"/>
</dbReference>
<evidence type="ECO:0000313" key="3">
    <source>
        <dbReference type="EMBL" id="ACV69303.1"/>
    </source>
</evidence>
<dbReference type="AlphaFoldDB" id="C8X4T0"/>
<organism evidence="3 4">
    <name type="scientific">Desulfohalobium retbaense (strain ATCC 49708 / DSM 5692 / JCM 16813 / HR100)</name>
    <dbReference type="NCBI Taxonomy" id="485915"/>
    <lineage>
        <taxon>Bacteria</taxon>
        <taxon>Pseudomonadati</taxon>
        <taxon>Thermodesulfobacteriota</taxon>
        <taxon>Desulfovibrionia</taxon>
        <taxon>Desulfovibrionales</taxon>
        <taxon>Desulfohalobiaceae</taxon>
        <taxon>Desulfohalobium</taxon>
    </lineage>
</organism>
<dbReference type="HAMAP" id="MF_00048">
    <property type="entry name" value="UPF0102"/>
    <property type="match status" value="1"/>
</dbReference>
<dbReference type="eggNOG" id="COG0792">
    <property type="taxonomic scope" value="Bacteria"/>
</dbReference>
<evidence type="ECO:0000256" key="2">
    <source>
        <dbReference type="HAMAP-Rule" id="MF_00048"/>
    </source>
</evidence>
<dbReference type="Pfam" id="PF02021">
    <property type="entry name" value="UPF0102"/>
    <property type="match status" value="1"/>
</dbReference>
<name>C8X4T0_DESRD</name>
<evidence type="ECO:0000256" key="1">
    <source>
        <dbReference type="ARBA" id="ARBA00006738"/>
    </source>
</evidence>
<dbReference type="CDD" id="cd20736">
    <property type="entry name" value="PoNe_Nuclease"/>
    <property type="match status" value="1"/>
</dbReference>
<dbReference type="InterPro" id="IPR011335">
    <property type="entry name" value="Restrct_endonuc-II-like"/>
</dbReference>
<dbReference type="RefSeq" id="WP_015752445.1">
    <property type="nucleotide sequence ID" value="NC_013223.1"/>
</dbReference>
<accession>C8X4T0</accession>
<evidence type="ECO:0000313" key="4">
    <source>
        <dbReference type="Proteomes" id="UP000001052"/>
    </source>
</evidence>
<proteinExistence type="inferred from homology"/>
<dbReference type="HOGENOM" id="CLU_115353_2_1_7"/>
<dbReference type="InterPro" id="IPR003509">
    <property type="entry name" value="UPF0102_YraN-like"/>
</dbReference>
<dbReference type="STRING" id="485915.Dret_2019"/>
<dbReference type="PANTHER" id="PTHR34039">
    <property type="entry name" value="UPF0102 PROTEIN YRAN"/>
    <property type="match status" value="1"/>
</dbReference>
<reference evidence="4" key="1">
    <citation type="submission" date="2009-09" db="EMBL/GenBank/DDBJ databases">
        <title>The complete chromosome of Desulfohalobium retbaense DSM 5692.</title>
        <authorList>
            <consortium name="US DOE Joint Genome Institute (JGI-PGF)"/>
            <person name="Lucas S."/>
            <person name="Copeland A."/>
            <person name="Lapidus A."/>
            <person name="Glavina del Rio T."/>
            <person name="Dalin E."/>
            <person name="Tice H."/>
            <person name="Bruce D."/>
            <person name="Goodwin L."/>
            <person name="Pitluck S."/>
            <person name="Kyrpides N."/>
            <person name="Mavromatis K."/>
            <person name="Ivanova N."/>
            <person name="Mikhailova N."/>
            <person name="Munk A.C."/>
            <person name="Brettin T."/>
            <person name="Detter J.C."/>
            <person name="Han C."/>
            <person name="Tapia R."/>
            <person name="Larimer F."/>
            <person name="Land M."/>
            <person name="Hauser L."/>
            <person name="Markowitz V."/>
            <person name="Cheng J.-F."/>
            <person name="Hugenholtz P."/>
            <person name="Woyke T."/>
            <person name="Wu D."/>
            <person name="Spring S."/>
            <person name="Klenk H.-P."/>
            <person name="Eisen J.A."/>
        </authorList>
    </citation>
    <scope>NUCLEOTIDE SEQUENCE [LARGE SCALE GENOMIC DNA]</scope>
    <source>
        <strain evidence="4">DSM 5692</strain>
    </source>
</reference>
<dbReference type="Proteomes" id="UP000001052">
    <property type="component" value="Chromosome"/>
</dbReference>
<comment type="similarity">
    <text evidence="1 2">Belongs to the UPF0102 family.</text>
</comment>
<keyword evidence="4" id="KW-1185">Reference proteome</keyword>
<dbReference type="NCBIfam" id="TIGR00252">
    <property type="entry name" value="YraN family protein"/>
    <property type="match status" value="1"/>
</dbReference>
<dbReference type="NCBIfam" id="NF009150">
    <property type="entry name" value="PRK12497.1-3"/>
    <property type="match status" value="1"/>
</dbReference>
<dbReference type="PANTHER" id="PTHR34039:SF1">
    <property type="entry name" value="UPF0102 PROTEIN YRAN"/>
    <property type="match status" value="1"/>
</dbReference>
<dbReference type="GO" id="GO:0003676">
    <property type="term" value="F:nucleic acid binding"/>
    <property type="evidence" value="ECO:0007669"/>
    <property type="project" value="InterPro"/>
</dbReference>
<dbReference type="KEGG" id="drt:Dret_2019"/>
<dbReference type="OrthoDB" id="9794876at2"/>
<dbReference type="Gene3D" id="3.40.1350.10">
    <property type="match status" value="1"/>
</dbReference>
<dbReference type="EMBL" id="CP001734">
    <property type="protein sequence ID" value="ACV69303.1"/>
    <property type="molecule type" value="Genomic_DNA"/>
</dbReference>